<gene>
    <name evidence="1" type="ORF">LACBIDRAFT_334000</name>
</gene>
<accession>B0DXR9</accession>
<dbReference type="InterPro" id="IPR054208">
    <property type="entry name" value="DUF6914"/>
</dbReference>
<name>B0DXR9_LACBS</name>
<evidence type="ECO:0000313" key="2">
    <source>
        <dbReference type="Proteomes" id="UP000001194"/>
    </source>
</evidence>
<evidence type="ECO:0000313" key="1">
    <source>
        <dbReference type="EMBL" id="EDR00732.1"/>
    </source>
</evidence>
<dbReference type="EMBL" id="DS547147">
    <property type="protein sequence ID" value="EDR00732.1"/>
    <property type="molecule type" value="Genomic_DNA"/>
</dbReference>
<dbReference type="AlphaFoldDB" id="B0DXR9"/>
<dbReference type="Pfam" id="PF21858">
    <property type="entry name" value="DUF6914"/>
    <property type="match status" value="1"/>
</dbReference>
<keyword evidence="2" id="KW-1185">Reference proteome</keyword>
<dbReference type="InParanoid" id="B0DXR9"/>
<dbReference type="RefSeq" id="XP_001888741.1">
    <property type="nucleotide sequence ID" value="XM_001888706.1"/>
</dbReference>
<dbReference type="OrthoDB" id="3016366at2759"/>
<proteinExistence type="predicted"/>
<dbReference type="HOGENOM" id="CLU_095741_2_0_1"/>
<sequence length="172" mass="18719">MTVVTALFSRPTTTDFFAAGDIYATAFVAANGFHYTLSIMQDTQTCTRYHASELAKGHFVFEARDETLVPSLTLCAAVKIGNVQKNSVEQITALLKPIPMTLPDCDLTTDGYFRCRVWLKKAIRVLDKDGVISCSNAEAVVNGELRKYAEENSEAITGGTGGPKVYVSQHSS</sequence>
<dbReference type="KEGG" id="lbc:LACBIDRAFT_334000"/>
<reference evidence="1 2" key="1">
    <citation type="journal article" date="2008" name="Nature">
        <title>The genome of Laccaria bicolor provides insights into mycorrhizal symbiosis.</title>
        <authorList>
            <person name="Martin F."/>
            <person name="Aerts A."/>
            <person name="Ahren D."/>
            <person name="Brun A."/>
            <person name="Danchin E.G.J."/>
            <person name="Duchaussoy F."/>
            <person name="Gibon J."/>
            <person name="Kohler A."/>
            <person name="Lindquist E."/>
            <person name="Pereda V."/>
            <person name="Salamov A."/>
            <person name="Shapiro H.J."/>
            <person name="Wuyts J."/>
            <person name="Blaudez D."/>
            <person name="Buee M."/>
            <person name="Brokstein P."/>
            <person name="Canbaeck B."/>
            <person name="Cohen D."/>
            <person name="Courty P.E."/>
            <person name="Coutinho P.M."/>
            <person name="Delaruelle C."/>
            <person name="Detter J.C."/>
            <person name="Deveau A."/>
            <person name="DiFazio S."/>
            <person name="Duplessis S."/>
            <person name="Fraissinet-Tachet L."/>
            <person name="Lucic E."/>
            <person name="Frey-Klett P."/>
            <person name="Fourrey C."/>
            <person name="Feussner I."/>
            <person name="Gay G."/>
            <person name="Grimwood J."/>
            <person name="Hoegger P.J."/>
            <person name="Jain P."/>
            <person name="Kilaru S."/>
            <person name="Labbe J."/>
            <person name="Lin Y.C."/>
            <person name="Legue V."/>
            <person name="Le Tacon F."/>
            <person name="Marmeisse R."/>
            <person name="Melayah D."/>
            <person name="Montanini B."/>
            <person name="Muratet M."/>
            <person name="Nehls U."/>
            <person name="Niculita-Hirzel H."/>
            <person name="Oudot-Le Secq M.P."/>
            <person name="Peter M."/>
            <person name="Quesneville H."/>
            <person name="Rajashekar B."/>
            <person name="Reich M."/>
            <person name="Rouhier N."/>
            <person name="Schmutz J."/>
            <person name="Yin T."/>
            <person name="Chalot M."/>
            <person name="Henrissat B."/>
            <person name="Kuees U."/>
            <person name="Lucas S."/>
            <person name="Van de Peer Y."/>
            <person name="Podila G.K."/>
            <person name="Polle A."/>
            <person name="Pukkila P.J."/>
            <person name="Richardson P.M."/>
            <person name="Rouze P."/>
            <person name="Sanders I.R."/>
            <person name="Stajich J.E."/>
            <person name="Tunlid A."/>
            <person name="Tuskan G."/>
            <person name="Grigoriev I.V."/>
        </authorList>
    </citation>
    <scope>NUCLEOTIDE SEQUENCE [LARGE SCALE GENOMIC DNA]</scope>
    <source>
        <strain evidence="2">S238N-H82 / ATCC MYA-4686</strain>
    </source>
</reference>
<protein>
    <submittedName>
        <fullName evidence="1">Predicted protein</fullName>
    </submittedName>
</protein>
<dbReference type="Proteomes" id="UP000001194">
    <property type="component" value="Unassembled WGS sequence"/>
</dbReference>
<organism evidence="2">
    <name type="scientific">Laccaria bicolor (strain S238N-H82 / ATCC MYA-4686)</name>
    <name type="common">Bicoloured deceiver</name>
    <name type="synonym">Laccaria laccata var. bicolor</name>
    <dbReference type="NCBI Taxonomy" id="486041"/>
    <lineage>
        <taxon>Eukaryota</taxon>
        <taxon>Fungi</taxon>
        <taxon>Dikarya</taxon>
        <taxon>Basidiomycota</taxon>
        <taxon>Agaricomycotina</taxon>
        <taxon>Agaricomycetes</taxon>
        <taxon>Agaricomycetidae</taxon>
        <taxon>Agaricales</taxon>
        <taxon>Agaricineae</taxon>
        <taxon>Hydnangiaceae</taxon>
        <taxon>Laccaria</taxon>
    </lineage>
</organism>
<dbReference type="GeneID" id="6084376"/>